<keyword evidence="1" id="KW-0472">Membrane</keyword>
<dbReference type="PATRIC" id="fig|1227457.3.peg.3394"/>
<keyword evidence="1" id="KW-1133">Transmembrane helix</keyword>
<dbReference type="EMBL" id="AOMF01000171">
    <property type="protein sequence ID" value="EMA50296.1"/>
    <property type="molecule type" value="Genomic_DNA"/>
</dbReference>
<dbReference type="OrthoDB" id="214042at2157"/>
<reference evidence="2 3" key="1">
    <citation type="journal article" date="2014" name="PLoS Genet.">
        <title>Phylogenetically driven sequencing of extremely halophilic archaea reveals strategies for static and dynamic osmo-response.</title>
        <authorList>
            <person name="Becker E.A."/>
            <person name="Seitzer P.M."/>
            <person name="Tritt A."/>
            <person name="Larsen D."/>
            <person name="Krusor M."/>
            <person name="Yao A.I."/>
            <person name="Wu D."/>
            <person name="Madern D."/>
            <person name="Eisen J.A."/>
            <person name="Darling A.E."/>
            <person name="Facciotti M.T."/>
        </authorList>
    </citation>
    <scope>NUCLEOTIDE SEQUENCE [LARGE SCALE GENOMIC DNA]</scope>
    <source>
        <strain evidence="2 3">JCM 13552</strain>
    </source>
</reference>
<sequence length="144" mass="15867">MATRTDDLPDHLFEQGPILVVGFILLWAFWAVFFVFEYVGDDIRFSAFLLALVGGMLVGVGYGHWHRRTETGRRADRWYRNASLNRKAAFVLVAAIAMIGVIYLTVTLGISSLLLEAALFGAALTNHLVDIGVVHSHARAHGSV</sequence>
<proteinExistence type="predicted"/>
<keyword evidence="1" id="KW-0812">Transmembrane</keyword>
<accession>M0MXG0</accession>
<evidence type="ECO:0000313" key="2">
    <source>
        <dbReference type="EMBL" id="EMA50296.1"/>
    </source>
</evidence>
<evidence type="ECO:0000256" key="1">
    <source>
        <dbReference type="SAM" id="Phobius"/>
    </source>
</evidence>
<feature type="transmembrane region" description="Helical" evidence="1">
    <location>
        <begin position="45"/>
        <end position="63"/>
    </location>
</feature>
<gene>
    <name evidence="2" type="ORF">C451_17395</name>
</gene>
<feature type="transmembrane region" description="Helical" evidence="1">
    <location>
        <begin position="84"/>
        <end position="104"/>
    </location>
</feature>
<evidence type="ECO:0000313" key="3">
    <source>
        <dbReference type="Proteomes" id="UP000011680"/>
    </source>
</evidence>
<feature type="transmembrane region" description="Helical" evidence="1">
    <location>
        <begin position="18"/>
        <end position="39"/>
    </location>
</feature>
<organism evidence="2 3">
    <name type="scientific">Halococcus thailandensis JCM 13552</name>
    <dbReference type="NCBI Taxonomy" id="1227457"/>
    <lineage>
        <taxon>Archaea</taxon>
        <taxon>Methanobacteriati</taxon>
        <taxon>Methanobacteriota</taxon>
        <taxon>Stenosarchaea group</taxon>
        <taxon>Halobacteria</taxon>
        <taxon>Halobacteriales</taxon>
        <taxon>Halococcaceae</taxon>
        <taxon>Halococcus</taxon>
    </lineage>
</organism>
<dbReference type="Proteomes" id="UP000011680">
    <property type="component" value="Unassembled WGS sequence"/>
</dbReference>
<dbReference type="RefSeq" id="WP_007742477.1">
    <property type="nucleotide sequence ID" value="NZ_AOMF01000171.1"/>
</dbReference>
<protein>
    <submittedName>
        <fullName evidence="2">Uncharacterized protein</fullName>
    </submittedName>
</protein>
<dbReference type="AlphaFoldDB" id="M0MXG0"/>
<dbReference type="STRING" id="1227457.C451_17395"/>
<comment type="caution">
    <text evidence="2">The sequence shown here is derived from an EMBL/GenBank/DDBJ whole genome shotgun (WGS) entry which is preliminary data.</text>
</comment>
<name>M0MXG0_9EURY</name>
<keyword evidence="3" id="KW-1185">Reference proteome</keyword>